<dbReference type="InterPro" id="IPR036871">
    <property type="entry name" value="PX_dom_sf"/>
</dbReference>
<proteinExistence type="predicted"/>
<dbReference type="PROSITE" id="PS50195">
    <property type="entry name" value="PX"/>
    <property type="match status" value="1"/>
</dbReference>
<dbReference type="PANTHER" id="PTHR22775:SF44">
    <property type="entry name" value="SORTING NEXIN-14"/>
    <property type="match status" value="1"/>
</dbReference>
<accession>A0ABU7AJ32</accession>
<dbReference type="PANTHER" id="PTHR22775">
    <property type="entry name" value="SORTING NEXIN"/>
    <property type="match status" value="1"/>
</dbReference>
<dbReference type="EMBL" id="JAHUTI010017813">
    <property type="protein sequence ID" value="MED6237643.1"/>
    <property type="molecule type" value="Genomic_DNA"/>
</dbReference>
<protein>
    <submittedName>
        <fullName evidence="2">Sorting nexin-14</fullName>
    </submittedName>
</protein>
<evidence type="ECO:0000313" key="3">
    <source>
        <dbReference type="Proteomes" id="UP001345963"/>
    </source>
</evidence>
<keyword evidence="3" id="KW-1185">Reference proteome</keyword>
<reference evidence="2 3" key="1">
    <citation type="submission" date="2021-07" db="EMBL/GenBank/DDBJ databases">
        <authorList>
            <person name="Palmer J.M."/>
        </authorList>
    </citation>
    <scope>NUCLEOTIDE SEQUENCE [LARGE SCALE GENOMIC DNA]</scope>
    <source>
        <strain evidence="2 3">AT_MEX2019</strain>
        <tissue evidence="2">Muscle</tissue>
    </source>
</reference>
<dbReference type="SUPFAM" id="SSF64268">
    <property type="entry name" value="PX domain"/>
    <property type="match status" value="1"/>
</dbReference>
<dbReference type="Pfam" id="PF00787">
    <property type="entry name" value="PX"/>
    <property type="match status" value="1"/>
</dbReference>
<dbReference type="CDD" id="cd06877">
    <property type="entry name" value="PX_SNX14"/>
    <property type="match status" value="1"/>
</dbReference>
<dbReference type="InterPro" id="IPR001683">
    <property type="entry name" value="PX_dom"/>
</dbReference>
<sequence>MMVLEDDSPMEAASTPSTPRNLTAWNITIPYIDFYDDDVKRERIPVFCIDVERNDRKAVGHDAEHWSVYRRYLEFYVLESKLTEFHGSFPDAQLPSKRIIGPKNYEFLTSKREEFEEYLQLKLSQPGRTASVNISFHVLLQILSYIKV</sequence>
<evidence type="ECO:0000259" key="1">
    <source>
        <dbReference type="PROSITE" id="PS50195"/>
    </source>
</evidence>
<dbReference type="Gene3D" id="3.30.1520.10">
    <property type="entry name" value="Phox-like domain"/>
    <property type="match status" value="1"/>
</dbReference>
<name>A0ABU7AJ32_9TELE</name>
<gene>
    <name evidence="2" type="primary">SNX14_4</name>
    <name evidence="2" type="ORF">ATANTOWER_030100</name>
</gene>
<comment type="caution">
    <text evidence="2">The sequence shown here is derived from an EMBL/GenBank/DDBJ whole genome shotgun (WGS) entry which is preliminary data.</text>
</comment>
<evidence type="ECO:0000313" key="2">
    <source>
        <dbReference type="EMBL" id="MED6237643.1"/>
    </source>
</evidence>
<feature type="domain" description="PX" evidence="1">
    <location>
        <begin position="25"/>
        <end position="148"/>
    </location>
</feature>
<dbReference type="InterPro" id="IPR037436">
    <property type="entry name" value="SNX14_PX"/>
</dbReference>
<organism evidence="2 3">
    <name type="scientific">Ataeniobius toweri</name>
    <dbReference type="NCBI Taxonomy" id="208326"/>
    <lineage>
        <taxon>Eukaryota</taxon>
        <taxon>Metazoa</taxon>
        <taxon>Chordata</taxon>
        <taxon>Craniata</taxon>
        <taxon>Vertebrata</taxon>
        <taxon>Euteleostomi</taxon>
        <taxon>Actinopterygii</taxon>
        <taxon>Neopterygii</taxon>
        <taxon>Teleostei</taxon>
        <taxon>Neoteleostei</taxon>
        <taxon>Acanthomorphata</taxon>
        <taxon>Ovalentaria</taxon>
        <taxon>Atherinomorphae</taxon>
        <taxon>Cyprinodontiformes</taxon>
        <taxon>Goodeidae</taxon>
        <taxon>Ataeniobius</taxon>
    </lineage>
</organism>
<dbReference type="Proteomes" id="UP001345963">
    <property type="component" value="Unassembled WGS sequence"/>
</dbReference>